<evidence type="ECO:0000259" key="7">
    <source>
        <dbReference type="Pfam" id="PF00884"/>
    </source>
</evidence>
<dbReference type="Gene3D" id="3.40.720.10">
    <property type="entry name" value="Alkaline Phosphatase, subunit A"/>
    <property type="match status" value="1"/>
</dbReference>
<dbReference type="PIRSF" id="PIRSF005091">
    <property type="entry name" value="Mmb_sulf_HI1246"/>
    <property type="match status" value="1"/>
</dbReference>
<dbReference type="EMBL" id="UINC01001647">
    <property type="protein sequence ID" value="SUZ85683.1"/>
    <property type="molecule type" value="Genomic_DNA"/>
</dbReference>
<feature type="transmembrane region" description="Helical" evidence="6">
    <location>
        <begin position="55"/>
        <end position="73"/>
    </location>
</feature>
<evidence type="ECO:0000256" key="6">
    <source>
        <dbReference type="SAM" id="Phobius"/>
    </source>
</evidence>
<proteinExistence type="predicted"/>
<comment type="subcellular location">
    <subcellularLocation>
        <location evidence="1">Cell membrane</location>
        <topology evidence="1">Multi-pass membrane protein</topology>
    </subcellularLocation>
</comment>
<gene>
    <name evidence="8" type="ORF">METZ01_LOCUS38537</name>
</gene>
<evidence type="ECO:0000256" key="2">
    <source>
        <dbReference type="ARBA" id="ARBA00022475"/>
    </source>
</evidence>
<dbReference type="InterPro" id="IPR012160">
    <property type="entry name" value="LtaS-like"/>
</dbReference>
<dbReference type="InterPro" id="IPR000917">
    <property type="entry name" value="Sulfatase_N"/>
</dbReference>
<organism evidence="8">
    <name type="scientific">marine metagenome</name>
    <dbReference type="NCBI Taxonomy" id="408172"/>
    <lineage>
        <taxon>unclassified sequences</taxon>
        <taxon>metagenomes</taxon>
        <taxon>ecological metagenomes</taxon>
    </lineage>
</organism>
<dbReference type="SUPFAM" id="SSF53649">
    <property type="entry name" value="Alkaline phosphatase-like"/>
    <property type="match status" value="1"/>
</dbReference>
<protein>
    <recommendedName>
        <fullName evidence="7">Sulfatase N-terminal domain-containing protein</fullName>
    </recommendedName>
</protein>
<feature type="domain" description="Sulfatase N-terminal" evidence="7">
    <location>
        <begin position="182"/>
        <end position="458"/>
    </location>
</feature>
<dbReference type="PANTHER" id="PTHR47371">
    <property type="entry name" value="LIPOTEICHOIC ACID SYNTHASE"/>
    <property type="match status" value="1"/>
</dbReference>
<dbReference type="PANTHER" id="PTHR47371:SF3">
    <property type="entry name" value="PHOSPHOGLYCEROL TRANSFERASE I"/>
    <property type="match status" value="1"/>
</dbReference>
<dbReference type="GO" id="GO:0005886">
    <property type="term" value="C:plasma membrane"/>
    <property type="evidence" value="ECO:0007669"/>
    <property type="project" value="UniProtKB-SubCell"/>
</dbReference>
<keyword evidence="4 6" id="KW-1133">Transmembrane helix</keyword>
<feature type="transmembrane region" description="Helical" evidence="6">
    <location>
        <begin position="94"/>
        <end position="112"/>
    </location>
</feature>
<accession>A0A381R831</accession>
<dbReference type="InterPro" id="IPR050448">
    <property type="entry name" value="OpgB/LTA_synthase_biosynth"/>
</dbReference>
<evidence type="ECO:0000256" key="5">
    <source>
        <dbReference type="ARBA" id="ARBA00023136"/>
    </source>
</evidence>
<evidence type="ECO:0000256" key="4">
    <source>
        <dbReference type="ARBA" id="ARBA00022989"/>
    </source>
</evidence>
<sequence length="550" mass="64310">MFILYFSTNIIAYSTNFFDFIYYEFSQSRLTTTVFDVIENETNKMDLMGSFIIDYWHVFILFFVLVFCWIYLYKKIEFKSSFQLNKFNYYGYSIIWFLLVVFICVIGMRGGIGNATRPINMVDAHRFVKKGSHADLVLNSPFCLIRTYKKNYFQKKNFLKNSEKNSIINPIKKFNDSIISRPNIVLIVMESFGREYIGSFNRDKNINNYVSYTPFLDSLSNHSIIFTNSFGNGRQSIEALPSILASVPSFRIPFTSSPYANQEIQSLASVFNDLDYSTSFFHGAPNGSMGFLGLSNLLGFDNYFGKNEFNNNSLYDGYWGIWDEPFLQFMKTKIDKFKEPFFSTFFSLTSHEPFKVPLEYKGAFPVGNVQMHQVIGYSDNALREFFNSSKNEPWFKNTLFVITADHCNQFWYPFYRDGINRFAIPIIFYHPNNSFTGVNDKLSQHLDIFPSIIDLVGYNKPINTWGRSLFSENSDKPFSIHFSGTVYHFSMNKFTLVFDGDDVIGVYKINDYALNENLINDDQIDYSFEEQYLKAFFQDYMERIIDKKLN</sequence>
<keyword evidence="3 6" id="KW-0812">Transmembrane</keyword>
<dbReference type="AlphaFoldDB" id="A0A381R831"/>
<dbReference type="InterPro" id="IPR017850">
    <property type="entry name" value="Alkaline_phosphatase_core_sf"/>
</dbReference>
<dbReference type="CDD" id="cd16015">
    <property type="entry name" value="LTA_synthase"/>
    <property type="match status" value="1"/>
</dbReference>
<evidence type="ECO:0000256" key="1">
    <source>
        <dbReference type="ARBA" id="ARBA00004651"/>
    </source>
</evidence>
<name>A0A381R831_9ZZZZ</name>
<keyword evidence="5 6" id="KW-0472">Membrane</keyword>
<reference evidence="8" key="1">
    <citation type="submission" date="2018-05" db="EMBL/GenBank/DDBJ databases">
        <authorList>
            <person name="Lanie J.A."/>
            <person name="Ng W.-L."/>
            <person name="Kazmierczak K.M."/>
            <person name="Andrzejewski T.M."/>
            <person name="Davidsen T.M."/>
            <person name="Wayne K.J."/>
            <person name="Tettelin H."/>
            <person name="Glass J.I."/>
            <person name="Rusch D."/>
            <person name="Podicherti R."/>
            <person name="Tsui H.-C.T."/>
            <person name="Winkler M.E."/>
        </authorList>
    </citation>
    <scope>NUCLEOTIDE SEQUENCE</scope>
</reference>
<keyword evidence="2" id="KW-1003">Cell membrane</keyword>
<evidence type="ECO:0000313" key="8">
    <source>
        <dbReference type="EMBL" id="SUZ85683.1"/>
    </source>
</evidence>
<dbReference type="Pfam" id="PF00884">
    <property type="entry name" value="Sulfatase"/>
    <property type="match status" value="1"/>
</dbReference>
<evidence type="ECO:0000256" key="3">
    <source>
        <dbReference type="ARBA" id="ARBA00022692"/>
    </source>
</evidence>